<keyword evidence="1" id="KW-0732">Signal</keyword>
<evidence type="ECO:0000313" key="3">
    <source>
        <dbReference type="Proteomes" id="UP000037151"/>
    </source>
</evidence>
<dbReference type="AlphaFoldDB" id="A0A0L0KRY2"/>
<reference evidence="3" key="1">
    <citation type="submission" date="2014-07" db="EMBL/GenBank/DDBJ databases">
        <title>Genome sequencing of plant-pathogenic Streptomyces species.</title>
        <authorList>
            <person name="Harrison J."/>
            <person name="Sapp M."/>
            <person name="Thwaites R."/>
            <person name="Studholme D.J."/>
        </authorList>
    </citation>
    <scope>NUCLEOTIDE SEQUENCE [LARGE SCALE GENOMIC DNA]</scope>
    <source>
        <strain evidence="3">NCPPB 4445</strain>
    </source>
</reference>
<dbReference type="Proteomes" id="UP000037151">
    <property type="component" value="Unassembled WGS sequence"/>
</dbReference>
<protein>
    <submittedName>
        <fullName evidence="2">Uncharacterized protein</fullName>
    </submittedName>
</protein>
<organism evidence="2 3">
    <name type="scientific">Streptomyces acidiscabies</name>
    <dbReference type="NCBI Taxonomy" id="42234"/>
    <lineage>
        <taxon>Bacteria</taxon>
        <taxon>Bacillati</taxon>
        <taxon>Actinomycetota</taxon>
        <taxon>Actinomycetes</taxon>
        <taxon>Kitasatosporales</taxon>
        <taxon>Streptomycetaceae</taxon>
        <taxon>Streptomyces</taxon>
    </lineage>
</organism>
<dbReference type="PATRIC" id="fig|42234.21.peg.59"/>
<evidence type="ECO:0000256" key="1">
    <source>
        <dbReference type="SAM" id="SignalP"/>
    </source>
</evidence>
<feature type="chain" id="PRO_5005543219" evidence="1">
    <location>
        <begin position="28"/>
        <end position="136"/>
    </location>
</feature>
<evidence type="ECO:0000313" key="2">
    <source>
        <dbReference type="EMBL" id="KND40329.1"/>
    </source>
</evidence>
<name>A0A0L0KRY2_9ACTN</name>
<comment type="caution">
    <text evidence="2">The sequence shown here is derived from an EMBL/GenBank/DDBJ whole genome shotgun (WGS) entry which is preliminary data.</text>
</comment>
<gene>
    <name evidence="2" type="ORF">IQ63_00265</name>
</gene>
<dbReference type="OrthoDB" id="4245930at2"/>
<feature type="signal peptide" evidence="1">
    <location>
        <begin position="1"/>
        <end position="27"/>
    </location>
</feature>
<proteinExistence type="predicted"/>
<accession>A0A0L0KRY2</accession>
<dbReference type="EMBL" id="JPPY01000002">
    <property type="protein sequence ID" value="KND40329.1"/>
    <property type="molecule type" value="Genomic_DNA"/>
</dbReference>
<sequence length="136" mass="14102">MQALRKISMAAGIAAVVTLSLAPQAQASQNSGWVYTSNASGAAFFDADLNGDPGVEKITVCDNKTDGRGTQVVVTGRNGSGSVAEILSDPSNDGHCASMTGDFFREETSVGIAVYEYWTENGELRDAHVGRGSGIA</sequence>